<protein>
    <submittedName>
        <fullName evidence="1">VirK/YbjX family protein</fullName>
    </submittedName>
</protein>
<sequence length="339" mass="37506">MMSISVIYHLLARAIPGRSSGALFRKIRVLMYALLHPFAARIWLSAVATNALLADIAVRNRRYLERPFRRFIQADMPACARAELLCGHFRVVRELFGDDRVRSLYLKSDHVTLASSGRYAIVVSEPVRCWREGLLTVAWRDMVEHVDLAWATMSFEWHAGSGKRGALIGGLQGPAGTDRERVREATRACHGLRPKAAVVEAVCLLSRMARVDVLSGVTQKTHVSAGTQAQVRADYDGFWEEIGGVETAGRYVLPLCLHHRDVSEVPSNRRAAFRRRQTLIADLLAQIAQAVDANPVEEALPGHLGHAKADSDRLDFAVALTTDPRDAEPVFAFNGVNPV</sequence>
<organism evidence="1 2">
    <name type="scientific">Paraburkholderia denitrificans</name>
    <dbReference type="NCBI Taxonomy" id="694025"/>
    <lineage>
        <taxon>Bacteria</taxon>
        <taxon>Pseudomonadati</taxon>
        <taxon>Pseudomonadota</taxon>
        <taxon>Betaproteobacteria</taxon>
        <taxon>Burkholderiales</taxon>
        <taxon>Burkholderiaceae</taxon>
        <taxon>Paraburkholderia</taxon>
    </lineage>
</organism>
<comment type="caution">
    <text evidence="1">The sequence shown here is derived from an EMBL/GenBank/DDBJ whole genome shotgun (WGS) entry which is preliminary data.</text>
</comment>
<dbReference type="InterPro" id="IPR007488">
    <property type="entry name" value="DUF535"/>
</dbReference>
<dbReference type="PANTHER" id="PTHR38785:SF1">
    <property type="entry name" value="HOMOLOG OF VIRK"/>
    <property type="match status" value="1"/>
</dbReference>
<proteinExistence type="predicted"/>
<evidence type="ECO:0000313" key="2">
    <source>
        <dbReference type="Proteomes" id="UP001596103"/>
    </source>
</evidence>
<dbReference type="Pfam" id="PF04393">
    <property type="entry name" value="DUF535"/>
    <property type="match status" value="1"/>
</dbReference>
<reference evidence="2" key="1">
    <citation type="journal article" date="2019" name="Int. J. Syst. Evol. Microbiol.">
        <title>The Global Catalogue of Microorganisms (GCM) 10K type strain sequencing project: providing services to taxonomists for standard genome sequencing and annotation.</title>
        <authorList>
            <consortium name="The Broad Institute Genomics Platform"/>
            <consortium name="The Broad Institute Genome Sequencing Center for Infectious Disease"/>
            <person name="Wu L."/>
            <person name="Ma J."/>
        </authorList>
    </citation>
    <scope>NUCLEOTIDE SEQUENCE [LARGE SCALE GENOMIC DNA]</scope>
    <source>
        <strain evidence="2">CCUG 56042</strain>
    </source>
</reference>
<dbReference type="EMBL" id="JBHSMP010000009">
    <property type="protein sequence ID" value="MFC5428428.1"/>
    <property type="molecule type" value="Genomic_DNA"/>
</dbReference>
<dbReference type="RefSeq" id="WP_377710222.1">
    <property type="nucleotide sequence ID" value="NZ_JBHSMP010000009.1"/>
</dbReference>
<dbReference type="PANTHER" id="PTHR38785">
    <property type="entry name" value="HOMOLOG OF VIRK"/>
    <property type="match status" value="1"/>
</dbReference>
<accession>A0ABW0J5V5</accession>
<keyword evidence="2" id="KW-1185">Reference proteome</keyword>
<name>A0ABW0J5V5_9BURK</name>
<evidence type="ECO:0000313" key="1">
    <source>
        <dbReference type="EMBL" id="MFC5428428.1"/>
    </source>
</evidence>
<dbReference type="Proteomes" id="UP001596103">
    <property type="component" value="Unassembled WGS sequence"/>
</dbReference>
<gene>
    <name evidence="1" type="ORF">ACFPTO_06355</name>
</gene>